<feature type="transmembrane region" description="Helical" evidence="1">
    <location>
        <begin position="103"/>
        <end position="123"/>
    </location>
</feature>
<dbReference type="RefSeq" id="WP_192746992.1">
    <property type="nucleotide sequence ID" value="NZ_JADBEJ010000006.1"/>
</dbReference>
<name>A0ABR9LID1_9PSEU</name>
<protein>
    <recommendedName>
        <fullName evidence="4">Transmembrane protein</fullName>
    </recommendedName>
</protein>
<proteinExistence type="predicted"/>
<reference evidence="2 3" key="1">
    <citation type="submission" date="2020-10" db="EMBL/GenBank/DDBJ databases">
        <title>Sequencing the genomes of 1000 actinobacteria strains.</title>
        <authorList>
            <person name="Klenk H.-P."/>
        </authorList>
    </citation>
    <scope>NUCLEOTIDE SEQUENCE [LARGE SCALE GENOMIC DNA]</scope>
    <source>
        <strain evidence="2 3">DSM 46661</strain>
    </source>
</reference>
<gene>
    <name evidence="2" type="ORF">H4W30_007509</name>
</gene>
<evidence type="ECO:0000313" key="2">
    <source>
        <dbReference type="EMBL" id="MBE1580428.1"/>
    </source>
</evidence>
<comment type="caution">
    <text evidence="2">The sequence shown here is derived from an EMBL/GenBank/DDBJ whole genome shotgun (WGS) entry which is preliminary data.</text>
</comment>
<feature type="transmembrane region" description="Helical" evidence="1">
    <location>
        <begin position="6"/>
        <end position="26"/>
    </location>
</feature>
<dbReference type="EMBL" id="JADBEJ010000006">
    <property type="protein sequence ID" value="MBE1580428.1"/>
    <property type="molecule type" value="Genomic_DNA"/>
</dbReference>
<evidence type="ECO:0008006" key="4">
    <source>
        <dbReference type="Google" id="ProtNLM"/>
    </source>
</evidence>
<keyword evidence="1" id="KW-0472">Membrane</keyword>
<keyword evidence="1" id="KW-1133">Transmembrane helix</keyword>
<dbReference type="Proteomes" id="UP000656548">
    <property type="component" value="Unassembled WGS sequence"/>
</dbReference>
<organism evidence="2 3">
    <name type="scientific">Amycolatopsis roodepoortensis</name>
    <dbReference type="NCBI Taxonomy" id="700274"/>
    <lineage>
        <taxon>Bacteria</taxon>
        <taxon>Bacillati</taxon>
        <taxon>Actinomycetota</taxon>
        <taxon>Actinomycetes</taxon>
        <taxon>Pseudonocardiales</taxon>
        <taxon>Pseudonocardiaceae</taxon>
        <taxon>Amycolatopsis</taxon>
    </lineage>
</organism>
<keyword evidence="1" id="KW-0812">Transmembrane</keyword>
<sequence length="161" mass="17267">MRDWLIGTAVGYGLLLVTVVGLRAVFRRGRGTGRDVPPCNHPIARCSPLDPLTRMSEEQPMSGEPVSRFPAGAAPDDHPGWRLAFRLVDLGCSSNDSTGRSQYLRITAWFIVVVILVGLIIWLTGPWLGLTGAGAYGLTKATKVARRKIANKKGGVAAAES</sequence>
<evidence type="ECO:0000256" key="1">
    <source>
        <dbReference type="SAM" id="Phobius"/>
    </source>
</evidence>
<keyword evidence="3" id="KW-1185">Reference proteome</keyword>
<accession>A0ABR9LID1</accession>
<evidence type="ECO:0000313" key="3">
    <source>
        <dbReference type="Proteomes" id="UP000656548"/>
    </source>
</evidence>